<gene>
    <name evidence="1" type="ORF">SAMN05216227_11053</name>
</gene>
<name>A0A1H8NVE5_9RHOB</name>
<reference evidence="1 2" key="1">
    <citation type="submission" date="2016-10" db="EMBL/GenBank/DDBJ databases">
        <authorList>
            <person name="de Groot N.N."/>
        </authorList>
    </citation>
    <scope>NUCLEOTIDE SEQUENCE [LARGE SCALE GENOMIC DNA]</scope>
    <source>
        <strain evidence="1 2">CGMCC 1.10836</strain>
    </source>
</reference>
<evidence type="ECO:0000313" key="1">
    <source>
        <dbReference type="EMBL" id="SEO33599.1"/>
    </source>
</evidence>
<sequence>MQEVLPALQPLRARFIEMSAYRSAELSNLKRRINLEGDPNAAMCEIGDIVHKISGVAATLGFPEWGLLAAELDGITNALQKQEISADEAWRRAEPSLDQLIYSMATP</sequence>
<protein>
    <submittedName>
        <fullName evidence="1">Hpt domain-containing protein</fullName>
    </submittedName>
</protein>
<organism evidence="1 2">
    <name type="scientific">Pseudorhodobacter antarcticus</name>
    <dbReference type="NCBI Taxonomy" id="1077947"/>
    <lineage>
        <taxon>Bacteria</taxon>
        <taxon>Pseudomonadati</taxon>
        <taxon>Pseudomonadota</taxon>
        <taxon>Alphaproteobacteria</taxon>
        <taxon>Rhodobacterales</taxon>
        <taxon>Paracoccaceae</taxon>
        <taxon>Pseudorhodobacter</taxon>
    </lineage>
</organism>
<keyword evidence="2" id="KW-1185">Reference proteome</keyword>
<dbReference type="OrthoDB" id="7876199at2"/>
<dbReference type="EMBL" id="FOCO01000105">
    <property type="protein sequence ID" value="SEO33599.1"/>
    <property type="molecule type" value="Genomic_DNA"/>
</dbReference>
<dbReference type="Proteomes" id="UP000183002">
    <property type="component" value="Unassembled WGS sequence"/>
</dbReference>
<accession>A0A1H8NVE5</accession>
<proteinExistence type="predicted"/>
<dbReference type="STRING" id="1077947.SAMN05216227_11053"/>
<dbReference type="RefSeq" id="WP_050518363.1">
    <property type="nucleotide sequence ID" value="NZ_FOCO01000105.1"/>
</dbReference>
<dbReference type="InterPro" id="IPR036641">
    <property type="entry name" value="HPT_dom_sf"/>
</dbReference>
<dbReference type="AlphaFoldDB" id="A0A1H8NVE5"/>
<dbReference type="SUPFAM" id="SSF47226">
    <property type="entry name" value="Histidine-containing phosphotransfer domain, HPT domain"/>
    <property type="match status" value="1"/>
</dbReference>
<evidence type="ECO:0000313" key="2">
    <source>
        <dbReference type="Proteomes" id="UP000183002"/>
    </source>
</evidence>
<dbReference type="GO" id="GO:0000160">
    <property type="term" value="P:phosphorelay signal transduction system"/>
    <property type="evidence" value="ECO:0007669"/>
    <property type="project" value="InterPro"/>
</dbReference>